<evidence type="ECO:0000313" key="2">
    <source>
        <dbReference type="EMBL" id="KAH8041246.1"/>
    </source>
</evidence>
<reference evidence="2" key="1">
    <citation type="journal article" date="2020" name="Cell">
        <title>Large-Scale Comparative Analyses of Tick Genomes Elucidate Their Genetic Diversity and Vector Capacities.</title>
        <authorList>
            <consortium name="Tick Genome and Microbiome Consortium (TIGMIC)"/>
            <person name="Jia N."/>
            <person name="Wang J."/>
            <person name="Shi W."/>
            <person name="Du L."/>
            <person name="Sun Y."/>
            <person name="Zhan W."/>
            <person name="Jiang J.F."/>
            <person name="Wang Q."/>
            <person name="Zhang B."/>
            <person name="Ji P."/>
            <person name="Bell-Sakyi L."/>
            <person name="Cui X.M."/>
            <person name="Yuan T.T."/>
            <person name="Jiang B.G."/>
            <person name="Yang W.F."/>
            <person name="Lam T.T."/>
            <person name="Chang Q.C."/>
            <person name="Ding S.J."/>
            <person name="Wang X.J."/>
            <person name="Zhu J.G."/>
            <person name="Ruan X.D."/>
            <person name="Zhao L."/>
            <person name="Wei J.T."/>
            <person name="Ye R.Z."/>
            <person name="Que T.C."/>
            <person name="Du C.H."/>
            <person name="Zhou Y.H."/>
            <person name="Cheng J.X."/>
            <person name="Dai P.F."/>
            <person name="Guo W.B."/>
            <person name="Han X.H."/>
            <person name="Huang E.J."/>
            <person name="Li L.F."/>
            <person name="Wei W."/>
            <person name="Gao Y.C."/>
            <person name="Liu J.Z."/>
            <person name="Shao H.Z."/>
            <person name="Wang X."/>
            <person name="Wang C.C."/>
            <person name="Yang T.C."/>
            <person name="Huo Q.B."/>
            <person name="Li W."/>
            <person name="Chen H.Y."/>
            <person name="Chen S.E."/>
            <person name="Zhou L.G."/>
            <person name="Ni X.B."/>
            <person name="Tian J.H."/>
            <person name="Sheng Y."/>
            <person name="Liu T."/>
            <person name="Pan Y.S."/>
            <person name="Xia L.Y."/>
            <person name="Li J."/>
            <person name="Zhao F."/>
            <person name="Cao W.C."/>
        </authorList>
    </citation>
    <scope>NUCLEOTIDE SEQUENCE</scope>
    <source>
        <strain evidence="2">Rmic-2018</strain>
    </source>
</reference>
<keyword evidence="1" id="KW-0812">Transmembrane</keyword>
<protein>
    <submittedName>
        <fullName evidence="2">Uncharacterized protein</fullName>
    </submittedName>
</protein>
<dbReference type="Proteomes" id="UP000821866">
    <property type="component" value="Chromosome 1"/>
</dbReference>
<proteinExistence type="predicted"/>
<keyword evidence="3" id="KW-1185">Reference proteome</keyword>
<keyword evidence="1" id="KW-0472">Membrane</keyword>
<keyword evidence="1" id="KW-1133">Transmembrane helix</keyword>
<reference evidence="2" key="2">
    <citation type="submission" date="2021-09" db="EMBL/GenBank/DDBJ databases">
        <authorList>
            <person name="Jia N."/>
            <person name="Wang J."/>
            <person name="Shi W."/>
            <person name="Du L."/>
            <person name="Sun Y."/>
            <person name="Zhan W."/>
            <person name="Jiang J."/>
            <person name="Wang Q."/>
            <person name="Zhang B."/>
            <person name="Ji P."/>
            <person name="Sakyi L.B."/>
            <person name="Cui X."/>
            <person name="Yuan T."/>
            <person name="Jiang B."/>
            <person name="Yang W."/>
            <person name="Lam T.T.-Y."/>
            <person name="Chang Q."/>
            <person name="Ding S."/>
            <person name="Wang X."/>
            <person name="Zhu J."/>
            <person name="Ruan X."/>
            <person name="Zhao L."/>
            <person name="Wei J."/>
            <person name="Que T."/>
            <person name="Du C."/>
            <person name="Cheng J."/>
            <person name="Dai P."/>
            <person name="Han X."/>
            <person name="Huang E."/>
            <person name="Gao Y."/>
            <person name="Liu J."/>
            <person name="Shao H."/>
            <person name="Ye R."/>
            <person name="Li L."/>
            <person name="Wei W."/>
            <person name="Wang X."/>
            <person name="Wang C."/>
            <person name="Huo Q."/>
            <person name="Li W."/>
            <person name="Guo W."/>
            <person name="Chen H."/>
            <person name="Chen S."/>
            <person name="Zhou L."/>
            <person name="Zhou L."/>
            <person name="Ni X."/>
            <person name="Tian J."/>
            <person name="Zhou Y."/>
            <person name="Sheng Y."/>
            <person name="Liu T."/>
            <person name="Pan Y."/>
            <person name="Xia L."/>
            <person name="Li J."/>
            <person name="Zhao F."/>
            <person name="Cao W."/>
        </authorList>
    </citation>
    <scope>NUCLEOTIDE SEQUENCE</scope>
    <source>
        <strain evidence="2">Rmic-2018</strain>
        <tissue evidence="2">Larvae</tissue>
    </source>
</reference>
<evidence type="ECO:0000256" key="1">
    <source>
        <dbReference type="SAM" id="Phobius"/>
    </source>
</evidence>
<comment type="caution">
    <text evidence="2">The sequence shown here is derived from an EMBL/GenBank/DDBJ whole genome shotgun (WGS) entry which is preliminary data.</text>
</comment>
<organism evidence="2 3">
    <name type="scientific">Rhipicephalus microplus</name>
    <name type="common">Cattle tick</name>
    <name type="synonym">Boophilus microplus</name>
    <dbReference type="NCBI Taxonomy" id="6941"/>
    <lineage>
        <taxon>Eukaryota</taxon>
        <taxon>Metazoa</taxon>
        <taxon>Ecdysozoa</taxon>
        <taxon>Arthropoda</taxon>
        <taxon>Chelicerata</taxon>
        <taxon>Arachnida</taxon>
        <taxon>Acari</taxon>
        <taxon>Parasitiformes</taxon>
        <taxon>Ixodida</taxon>
        <taxon>Ixodoidea</taxon>
        <taxon>Ixodidae</taxon>
        <taxon>Rhipicephalinae</taxon>
        <taxon>Rhipicephalus</taxon>
        <taxon>Boophilus</taxon>
    </lineage>
</organism>
<gene>
    <name evidence="2" type="ORF">HPB51_014394</name>
</gene>
<evidence type="ECO:0000313" key="3">
    <source>
        <dbReference type="Proteomes" id="UP000821866"/>
    </source>
</evidence>
<accession>A0A9J6F361</accession>
<dbReference type="AlphaFoldDB" id="A0A9J6F361"/>
<feature type="transmembrane region" description="Helical" evidence="1">
    <location>
        <begin position="47"/>
        <end position="68"/>
    </location>
</feature>
<dbReference type="EMBL" id="JABSTU010000001">
    <property type="protein sequence ID" value="KAH8041246.1"/>
    <property type="molecule type" value="Genomic_DNA"/>
</dbReference>
<name>A0A9J6F361_RHIMP</name>
<sequence length="466" mass="53394">MLLNGNTLIEYLRTNVLCSPHGPEISVLHNMCGHEKLPPTSCVMSSLFIFLVTVLAMLCYAVFLFITSRLSRRPMGKRPLLCTFGTYEQEYERIDIDGVCDFAFMPFYSRGGGDTLLDDGHPVVQKMLRLAATAHSTAYAISIPQRQHLRALEDLLSVLGQQKVHEYWTMFHVYHYGVLDMEVRPDNLIAHRRVNAVFNLLKELRAEQQRLEEDDATAASSERGFIVLGFRLWPQNMASFLRLLARELSTFMVDGLIPLTHISRDEFVDRYPGCWVTGAAPYDVPPNTEEFHMLGMKKTMEVIGNQTEWNAYPSLAVSVSMCTRLYMVKSSRTLYAPCVDHQQPPNTMSAFCQDPLNVYVNRTMDGKQFTMISRPEGSDVLLATFESSATITTKVCLIMREHKYLDVGLALFDIDCEDWSKRCDDYRYVDRKPEFDIRGHNRFDQSTEYFFRAAARIRRADPMSCP</sequence>